<dbReference type="AlphaFoldDB" id="A0A915KF90"/>
<dbReference type="WBParaSite" id="nRc.2.0.1.t37387-RA">
    <property type="protein sequence ID" value="nRc.2.0.1.t37387-RA"/>
    <property type="gene ID" value="nRc.2.0.1.g37387"/>
</dbReference>
<evidence type="ECO:0000256" key="1">
    <source>
        <dbReference type="SAM" id="MobiDB-lite"/>
    </source>
</evidence>
<dbReference type="Proteomes" id="UP000887565">
    <property type="component" value="Unplaced"/>
</dbReference>
<name>A0A915KF90_ROMCU</name>
<sequence>MDDQGRKHLHRNGAPKKDQKVIIYSADRSEGPKAQDPACSQQALEDPLVDPVKQKTEINPIFDYWK</sequence>
<keyword evidence="2" id="KW-1185">Reference proteome</keyword>
<evidence type="ECO:0000313" key="2">
    <source>
        <dbReference type="Proteomes" id="UP000887565"/>
    </source>
</evidence>
<accession>A0A915KF90</accession>
<feature type="region of interest" description="Disordered" evidence="1">
    <location>
        <begin position="1"/>
        <end position="42"/>
    </location>
</feature>
<proteinExistence type="predicted"/>
<organism evidence="2 3">
    <name type="scientific">Romanomermis culicivorax</name>
    <name type="common">Nematode worm</name>
    <dbReference type="NCBI Taxonomy" id="13658"/>
    <lineage>
        <taxon>Eukaryota</taxon>
        <taxon>Metazoa</taxon>
        <taxon>Ecdysozoa</taxon>
        <taxon>Nematoda</taxon>
        <taxon>Enoplea</taxon>
        <taxon>Dorylaimia</taxon>
        <taxon>Mermithida</taxon>
        <taxon>Mermithoidea</taxon>
        <taxon>Mermithidae</taxon>
        <taxon>Romanomermis</taxon>
    </lineage>
</organism>
<evidence type="ECO:0000313" key="3">
    <source>
        <dbReference type="WBParaSite" id="nRc.2.0.1.t37387-RA"/>
    </source>
</evidence>
<protein>
    <submittedName>
        <fullName evidence="3">Uncharacterized protein</fullName>
    </submittedName>
</protein>
<reference evidence="3" key="1">
    <citation type="submission" date="2022-11" db="UniProtKB">
        <authorList>
            <consortium name="WormBaseParasite"/>
        </authorList>
    </citation>
    <scope>IDENTIFICATION</scope>
</reference>